<evidence type="ECO:0000313" key="2">
    <source>
        <dbReference type="EMBL" id="OJZ88153.1"/>
    </source>
</evidence>
<protein>
    <submittedName>
        <fullName evidence="2">Uncharacterized protein</fullName>
    </submittedName>
</protein>
<gene>
    <name evidence="2" type="ORF">ASPFODRAFT_531212</name>
</gene>
<dbReference type="Proteomes" id="UP000184063">
    <property type="component" value="Unassembled WGS sequence"/>
</dbReference>
<feature type="compositionally biased region" description="Basic and acidic residues" evidence="1">
    <location>
        <begin position="32"/>
        <end position="48"/>
    </location>
</feature>
<proteinExistence type="predicted"/>
<evidence type="ECO:0000313" key="3">
    <source>
        <dbReference type="Proteomes" id="UP000184063"/>
    </source>
</evidence>
<accession>A0A1M3TN11</accession>
<sequence>MMMKGKVKEGFSSRRGGGGECRSGCRKGKGGWRREDLVKGTGDLDSKRRNTRTRKAKGGGEQRQAIIPEWKHRAIGNPKLGRGNEGGRRRHNTPDWLLLLGSRYVPSPNRGSSPQHHRNTTDSCRFAVDEEKTTINRSNNK</sequence>
<feature type="compositionally biased region" description="Basic and acidic residues" evidence="1">
    <location>
        <begin position="1"/>
        <end position="12"/>
    </location>
</feature>
<dbReference type="VEuPathDB" id="FungiDB:ASPFODRAFT_531212"/>
<name>A0A1M3TN11_ASPLC</name>
<organism evidence="2 3">
    <name type="scientific">Aspergillus luchuensis (strain CBS 106.47)</name>
    <dbReference type="NCBI Taxonomy" id="1137211"/>
    <lineage>
        <taxon>Eukaryota</taxon>
        <taxon>Fungi</taxon>
        <taxon>Dikarya</taxon>
        <taxon>Ascomycota</taxon>
        <taxon>Pezizomycotina</taxon>
        <taxon>Eurotiomycetes</taxon>
        <taxon>Eurotiomycetidae</taxon>
        <taxon>Eurotiales</taxon>
        <taxon>Aspergillaceae</taxon>
        <taxon>Aspergillus</taxon>
        <taxon>Aspergillus subgen. Circumdati</taxon>
    </lineage>
</organism>
<dbReference type="AlphaFoldDB" id="A0A1M3TN11"/>
<reference evidence="3" key="1">
    <citation type="journal article" date="2017" name="Genome Biol.">
        <title>Comparative genomics reveals high biological diversity and specific adaptations in the industrially and medically important fungal genus Aspergillus.</title>
        <authorList>
            <person name="de Vries R.P."/>
            <person name="Riley R."/>
            <person name="Wiebenga A."/>
            <person name="Aguilar-Osorio G."/>
            <person name="Amillis S."/>
            <person name="Uchima C.A."/>
            <person name="Anderluh G."/>
            <person name="Asadollahi M."/>
            <person name="Askin M."/>
            <person name="Barry K."/>
            <person name="Battaglia E."/>
            <person name="Bayram O."/>
            <person name="Benocci T."/>
            <person name="Braus-Stromeyer S.A."/>
            <person name="Caldana C."/>
            <person name="Canovas D."/>
            <person name="Cerqueira G.C."/>
            <person name="Chen F."/>
            <person name="Chen W."/>
            <person name="Choi C."/>
            <person name="Clum A."/>
            <person name="Dos Santos R.A."/>
            <person name="Damasio A.R."/>
            <person name="Diallinas G."/>
            <person name="Emri T."/>
            <person name="Fekete E."/>
            <person name="Flipphi M."/>
            <person name="Freyberg S."/>
            <person name="Gallo A."/>
            <person name="Gournas C."/>
            <person name="Habgood R."/>
            <person name="Hainaut M."/>
            <person name="Harispe M.L."/>
            <person name="Henrissat B."/>
            <person name="Hilden K.S."/>
            <person name="Hope R."/>
            <person name="Hossain A."/>
            <person name="Karabika E."/>
            <person name="Karaffa L."/>
            <person name="Karanyi Z."/>
            <person name="Krasevec N."/>
            <person name="Kuo A."/>
            <person name="Kusch H."/>
            <person name="LaButti K."/>
            <person name="Lagendijk E.L."/>
            <person name="Lapidus A."/>
            <person name="Levasseur A."/>
            <person name="Lindquist E."/>
            <person name="Lipzen A."/>
            <person name="Logrieco A.F."/>
            <person name="MacCabe A."/>
            <person name="Maekelae M.R."/>
            <person name="Malavazi I."/>
            <person name="Melin P."/>
            <person name="Meyer V."/>
            <person name="Mielnichuk N."/>
            <person name="Miskei M."/>
            <person name="Molnar A.P."/>
            <person name="Mule G."/>
            <person name="Ngan C.Y."/>
            <person name="Orejas M."/>
            <person name="Orosz E."/>
            <person name="Ouedraogo J.P."/>
            <person name="Overkamp K.M."/>
            <person name="Park H.-S."/>
            <person name="Perrone G."/>
            <person name="Piumi F."/>
            <person name="Punt P.J."/>
            <person name="Ram A.F."/>
            <person name="Ramon A."/>
            <person name="Rauscher S."/>
            <person name="Record E."/>
            <person name="Riano-Pachon D.M."/>
            <person name="Robert V."/>
            <person name="Roehrig J."/>
            <person name="Ruller R."/>
            <person name="Salamov A."/>
            <person name="Salih N.S."/>
            <person name="Samson R.A."/>
            <person name="Sandor E."/>
            <person name="Sanguinetti M."/>
            <person name="Schuetze T."/>
            <person name="Sepcic K."/>
            <person name="Shelest E."/>
            <person name="Sherlock G."/>
            <person name="Sophianopoulou V."/>
            <person name="Squina F.M."/>
            <person name="Sun H."/>
            <person name="Susca A."/>
            <person name="Todd R.B."/>
            <person name="Tsang A."/>
            <person name="Unkles S.E."/>
            <person name="van de Wiele N."/>
            <person name="van Rossen-Uffink D."/>
            <person name="Oliveira J.V."/>
            <person name="Vesth T.C."/>
            <person name="Visser J."/>
            <person name="Yu J.-H."/>
            <person name="Zhou M."/>
            <person name="Andersen M.R."/>
            <person name="Archer D.B."/>
            <person name="Baker S.E."/>
            <person name="Benoit I."/>
            <person name="Brakhage A.A."/>
            <person name="Braus G.H."/>
            <person name="Fischer R."/>
            <person name="Frisvad J.C."/>
            <person name="Goldman G.H."/>
            <person name="Houbraken J."/>
            <person name="Oakley B."/>
            <person name="Pocsi I."/>
            <person name="Scazzocchio C."/>
            <person name="Seiboth B."/>
            <person name="vanKuyk P.A."/>
            <person name="Wortman J."/>
            <person name="Dyer P.S."/>
            <person name="Grigoriev I.V."/>
        </authorList>
    </citation>
    <scope>NUCLEOTIDE SEQUENCE [LARGE SCALE GENOMIC DNA]</scope>
    <source>
        <strain evidence="3">CBS 106.47</strain>
    </source>
</reference>
<evidence type="ECO:0000256" key="1">
    <source>
        <dbReference type="SAM" id="MobiDB-lite"/>
    </source>
</evidence>
<dbReference type="EMBL" id="KV878239">
    <property type="protein sequence ID" value="OJZ88153.1"/>
    <property type="molecule type" value="Genomic_DNA"/>
</dbReference>
<feature type="region of interest" description="Disordered" evidence="1">
    <location>
        <begin position="1"/>
        <end position="141"/>
    </location>
</feature>